<dbReference type="FunFam" id="2.60.40.2030:FF:000002">
    <property type="entry name" value="sodium/calcium exchanger 3 isoform X1"/>
    <property type="match status" value="1"/>
</dbReference>
<feature type="transmembrane region" description="Helical" evidence="21">
    <location>
        <begin position="1242"/>
        <end position="1261"/>
    </location>
</feature>
<keyword evidence="11" id="KW-0106">Calcium</keyword>
<keyword evidence="16 21" id="KW-0472">Membrane</keyword>
<evidence type="ECO:0000256" key="3">
    <source>
        <dbReference type="ARBA" id="ARBA00022448"/>
    </source>
</evidence>
<dbReference type="InterPro" id="IPR051171">
    <property type="entry name" value="CaCA"/>
</dbReference>
<dbReference type="Proteomes" id="UP000011518">
    <property type="component" value="Unassembled WGS sequence"/>
</dbReference>
<accession>L9L933</accession>
<dbReference type="GO" id="GO:0007154">
    <property type="term" value="P:cell communication"/>
    <property type="evidence" value="ECO:0007669"/>
    <property type="project" value="InterPro"/>
</dbReference>
<keyword evidence="9" id="KW-0732">Signal</keyword>
<dbReference type="GO" id="GO:0042383">
    <property type="term" value="C:sarcolemma"/>
    <property type="evidence" value="ECO:0007669"/>
    <property type="project" value="TreeGrafter"/>
</dbReference>
<dbReference type="InterPro" id="IPR003644">
    <property type="entry name" value="Calx_beta"/>
</dbReference>
<dbReference type="InterPro" id="IPR038081">
    <property type="entry name" value="CalX-like_sf"/>
</dbReference>
<dbReference type="FunFam" id="1.20.1420.30:FF:000001">
    <property type="entry name" value="sodium/calcium exchanger 1 isoform X1"/>
    <property type="match status" value="1"/>
</dbReference>
<dbReference type="NCBIfam" id="TIGR00845">
    <property type="entry name" value="caca"/>
    <property type="match status" value="1"/>
</dbReference>
<feature type="domain" description="Calx-beta" evidence="22">
    <location>
        <begin position="728"/>
        <end position="829"/>
    </location>
</feature>
<dbReference type="SUPFAM" id="SSF141072">
    <property type="entry name" value="CalX-like"/>
    <property type="match status" value="2"/>
</dbReference>
<keyword evidence="13 21" id="KW-1133">Transmembrane helix</keyword>
<evidence type="ECO:0000256" key="11">
    <source>
        <dbReference type="ARBA" id="ARBA00022837"/>
    </source>
</evidence>
<evidence type="ECO:0000256" key="1">
    <source>
        <dbReference type="ARBA" id="ARBA00004651"/>
    </source>
</evidence>
<keyword evidence="17" id="KW-0325">Glycoprotein</keyword>
<dbReference type="GO" id="GO:0005516">
    <property type="term" value="F:calmodulin binding"/>
    <property type="evidence" value="ECO:0007669"/>
    <property type="project" value="UniProtKB-KW"/>
</dbReference>
<keyword evidence="18" id="KW-0739">Sodium transport</keyword>
<evidence type="ECO:0000256" key="15">
    <source>
        <dbReference type="ARBA" id="ARBA00023065"/>
    </source>
</evidence>
<dbReference type="Pfam" id="PF16494">
    <property type="entry name" value="Na_Ca_ex_C"/>
    <property type="match status" value="1"/>
</dbReference>
<evidence type="ECO:0000256" key="4">
    <source>
        <dbReference type="ARBA" id="ARBA00022449"/>
    </source>
</evidence>
<evidence type="ECO:0000259" key="22">
    <source>
        <dbReference type="SMART" id="SM00237"/>
    </source>
</evidence>
<keyword evidence="24" id="KW-1185">Reference proteome</keyword>
<dbReference type="FunFam" id="1.20.1420.30:FF:000003">
    <property type="entry name" value="sodium/calcium exchanger 1 isoform X1"/>
    <property type="match status" value="1"/>
</dbReference>
<feature type="transmembrane region" description="Helical" evidence="21">
    <location>
        <begin position="1169"/>
        <end position="1189"/>
    </location>
</feature>
<keyword evidence="5" id="KW-1003">Cell membrane</keyword>
<dbReference type="Gene3D" id="1.20.1420.30">
    <property type="entry name" value="NCX, central ion-binding region"/>
    <property type="match status" value="2"/>
</dbReference>
<dbReference type="Gene3D" id="2.60.40.2030">
    <property type="match status" value="2"/>
</dbReference>
<feature type="transmembrane region" description="Helical" evidence="21">
    <location>
        <begin position="636"/>
        <end position="659"/>
    </location>
</feature>
<dbReference type="FunCoup" id="L9L933">
    <property type="interactions" value="1069"/>
</dbReference>
<gene>
    <name evidence="23" type="ORF">TREES_T100011409</name>
</gene>
<keyword evidence="7 21" id="KW-0812">Transmembrane</keyword>
<evidence type="ECO:0000256" key="19">
    <source>
        <dbReference type="ARBA" id="ARBA00033667"/>
    </source>
</evidence>
<evidence type="ECO:0000313" key="24">
    <source>
        <dbReference type="Proteomes" id="UP000011518"/>
    </source>
</evidence>
<feature type="domain" description="Calx-beta" evidence="22">
    <location>
        <begin position="858"/>
        <end position="958"/>
    </location>
</feature>
<keyword evidence="12" id="KW-0112">Calmodulin-binding</keyword>
<evidence type="ECO:0000256" key="7">
    <source>
        <dbReference type="ARBA" id="ARBA00022692"/>
    </source>
</evidence>
<feature type="region of interest" description="Disordered" evidence="20">
    <location>
        <begin position="714"/>
        <end position="736"/>
    </location>
</feature>
<evidence type="ECO:0000256" key="20">
    <source>
        <dbReference type="SAM" id="MobiDB-lite"/>
    </source>
</evidence>
<dbReference type="PRINTS" id="PR01259">
    <property type="entry name" value="NACAEXCHNGR"/>
</dbReference>
<dbReference type="InterPro" id="IPR004836">
    <property type="entry name" value="Na_Ca_Ex"/>
</dbReference>
<dbReference type="InterPro" id="IPR032452">
    <property type="entry name" value="Na_Ca_Ex_C-exten"/>
</dbReference>
<feature type="transmembrane region" description="Helical" evidence="21">
    <location>
        <begin position="665"/>
        <end position="685"/>
    </location>
</feature>
<evidence type="ECO:0000256" key="10">
    <source>
        <dbReference type="ARBA" id="ARBA00022737"/>
    </source>
</evidence>
<dbReference type="GO" id="GO:0046872">
    <property type="term" value="F:metal ion binding"/>
    <property type="evidence" value="ECO:0007669"/>
    <property type="project" value="UniProtKB-KW"/>
</dbReference>
<dbReference type="STRING" id="246437.L9L933"/>
<reference evidence="24" key="1">
    <citation type="submission" date="2012-07" db="EMBL/GenBank/DDBJ databases">
        <title>Genome of the Chinese tree shrew, a rising model animal genetically related to primates.</title>
        <authorList>
            <person name="Zhang G."/>
            <person name="Fan Y."/>
            <person name="Yao Y."/>
            <person name="Huang Z."/>
        </authorList>
    </citation>
    <scope>NUCLEOTIDE SEQUENCE [LARGE SCALE GENOMIC DNA]</scope>
</reference>
<evidence type="ECO:0000256" key="17">
    <source>
        <dbReference type="ARBA" id="ARBA00023180"/>
    </source>
</evidence>
<protein>
    <submittedName>
        <fullName evidence="23">Sodium/calcium exchanger 2</fullName>
    </submittedName>
</protein>
<dbReference type="FunFam" id="2.60.40.2030:FF:000001">
    <property type="entry name" value="sodium/calcium exchanger 1 isoform X1"/>
    <property type="match status" value="1"/>
</dbReference>
<feature type="region of interest" description="Disordered" evidence="20">
    <location>
        <begin position="460"/>
        <end position="484"/>
    </location>
</feature>
<feature type="transmembrane region" description="Helical" evidence="21">
    <location>
        <begin position="1095"/>
        <end position="1116"/>
    </location>
</feature>
<dbReference type="PANTHER" id="PTHR11878">
    <property type="entry name" value="SODIUM/CALCIUM EXCHANGER"/>
    <property type="match status" value="1"/>
</dbReference>
<reference evidence="24" key="2">
    <citation type="journal article" date="2013" name="Nat. Commun.">
        <title>Genome of the Chinese tree shrew.</title>
        <authorList>
            <person name="Fan Y."/>
            <person name="Huang Z.Y."/>
            <person name="Cao C.C."/>
            <person name="Chen C.S."/>
            <person name="Chen Y.X."/>
            <person name="Fan D.D."/>
            <person name="He J."/>
            <person name="Hou H.L."/>
            <person name="Hu L."/>
            <person name="Hu X.T."/>
            <person name="Jiang X.T."/>
            <person name="Lai R."/>
            <person name="Lang Y.S."/>
            <person name="Liang B."/>
            <person name="Liao S.G."/>
            <person name="Mu D."/>
            <person name="Ma Y.Y."/>
            <person name="Niu Y.Y."/>
            <person name="Sun X.Q."/>
            <person name="Xia J.Q."/>
            <person name="Xiao J."/>
            <person name="Xiong Z.Q."/>
            <person name="Xu L."/>
            <person name="Yang L."/>
            <person name="Zhang Y."/>
            <person name="Zhao W."/>
            <person name="Zhao X.D."/>
            <person name="Zheng Y.T."/>
            <person name="Zhou J.M."/>
            <person name="Zhu Y.B."/>
            <person name="Zhang G.J."/>
            <person name="Wang J."/>
            <person name="Yao Y.G."/>
        </authorList>
    </citation>
    <scope>NUCLEOTIDE SEQUENCE [LARGE SCALE GENOMIC DNA]</scope>
</reference>
<dbReference type="GO" id="GO:0030424">
    <property type="term" value="C:axon"/>
    <property type="evidence" value="ECO:0007669"/>
    <property type="project" value="TreeGrafter"/>
</dbReference>
<evidence type="ECO:0000256" key="18">
    <source>
        <dbReference type="ARBA" id="ARBA00023201"/>
    </source>
</evidence>
<dbReference type="AlphaFoldDB" id="L9L933"/>
<evidence type="ECO:0000256" key="6">
    <source>
        <dbReference type="ARBA" id="ARBA00022568"/>
    </source>
</evidence>
<evidence type="ECO:0000256" key="9">
    <source>
        <dbReference type="ARBA" id="ARBA00022729"/>
    </source>
</evidence>
<dbReference type="InterPro" id="IPR044880">
    <property type="entry name" value="NCX_ion-bd_dom_sf"/>
</dbReference>
<evidence type="ECO:0000256" key="14">
    <source>
        <dbReference type="ARBA" id="ARBA00023053"/>
    </source>
</evidence>
<dbReference type="SMART" id="SM00237">
    <property type="entry name" value="Calx_beta"/>
    <property type="match status" value="2"/>
</dbReference>
<proteinExistence type="inferred from homology"/>
<dbReference type="GO" id="GO:0005432">
    <property type="term" value="F:calcium:sodium antiporter activity"/>
    <property type="evidence" value="ECO:0007669"/>
    <property type="project" value="InterPro"/>
</dbReference>
<evidence type="ECO:0000256" key="5">
    <source>
        <dbReference type="ARBA" id="ARBA00022475"/>
    </source>
</evidence>
<evidence type="ECO:0000256" key="2">
    <source>
        <dbReference type="ARBA" id="ARBA00007489"/>
    </source>
</evidence>
<sequence>MGEAAVAAGPCPLREDSFTRFSSQSNVYGLAGGGRGRGELLAATLKGKVLGFRYQDLRQKIRPVAKELQFNYIPVDAEIVSIDTFNKSPPKRGLVVGITFIKDSGDKGSPFLNIYCDYEPGSEYNLDSIAQSCLNLELQFTPFQLCHAEVQVGDQMETVFLLSGNDPAIHLYKENEGLHQFEEQPVENLFPELTNLTSSVLWLDVHNLPGTSRRLSALGCQSGYVRVAHVDQQTREVLQTWTVLQDGPISRVIVFSLSAPEEPKGRPRLEEYSVLVASMLEPAVVYWDLLNQGLEDQLLLPSSDQFDSVLCGLVTDVDLDGQPEVLVATYGQELLCYKYCGPESGSPEAERGFRLLWQRGFSSPLLAMAHVDLTGDGLRELAVVSLKGVHILQHSLIQASELVLARLRHQVEQKRLSLFENGDDPPCPLLSENWTPPPLMAPLALVGVALLLGAPPCSGAATPTPSLPPPPANDSDTGTGGCQGSNRCQPGVLLPVWEPDDPSLGDKAARAVVYFVAMVYMFLGVSIIADRFMASIEVITSKEKEITITKANGETSVGTVRIWNETVSNLTLMALGSSAPEILLSVIEVCGHNFQAGELGPGTIVGSAAFNMFVVIAVCIYVIPAGESRKIKHLRVFFVTASWSIFAYVWLYLILAVFSPGVVQVWEALLTLVFFPVCVVFAWMADKRLLFYKYVYKRYRTDPRSGIIIGAEGDPPKSIELDGTATPADGPGEDEDDGASRIFFEPSLYHCLENCGSVLLSVTCQGGEGNSTFYVDYRTEDGSAKAGSDYQHSEGTLVFKPGETQKELRIGIIDDDIFEEDEHFFVRLLNLRVGDAQGMFEPDGGGRPKGRLVAPLLATVTILDDDHAGIFSFQDRLLHVSECMGTVDVRVIRSSGARGTVRLPYRTVDGTARGGGVHYEDACGELEFGDDETMKTLQVKIVDDEEYEKKDNFFIELGQPQWLKRGISALLLNQGDEDGKLSVEEEEARRIAEMGKPVLGENCRLEVIIEESYDFKNTVDKLIKKTNLALVIGTHSWREQFLEAITVSAGDEEEEEDGSREERLPSCFDYVMHFLTVFWKVLFACVPPTEYCHGWACFGVCILVIGLLTALIGDLASHFGCTVGLKDSVNAVVFVALGTSIPDTFASKVAALQDQCADASIGNVTGSNAVNVFLGLGVAWSVAAVYWAVQGRPFEVRTGTLAFSVTLFTVFAFVGIAVLLYRRRPHIGGELGGPRGPKLATTALFLGLWFLYILFASLEAYCHIRGF</sequence>
<dbReference type="PANTHER" id="PTHR11878:SF8">
    <property type="entry name" value="SODIUM_CALCIUM EXCHANGER 2"/>
    <property type="match status" value="1"/>
</dbReference>
<dbReference type="SUPFAM" id="SSF69318">
    <property type="entry name" value="Integrin alpha N-terminal domain"/>
    <property type="match status" value="1"/>
</dbReference>
<keyword evidence="15" id="KW-0406">Ion transport</keyword>
<feature type="transmembrane region" description="Helical" evidence="21">
    <location>
        <begin position="511"/>
        <end position="529"/>
    </location>
</feature>
<keyword evidence="4" id="KW-0050">Antiport</keyword>
<evidence type="ECO:0000256" key="21">
    <source>
        <dbReference type="SAM" id="Phobius"/>
    </source>
</evidence>
<comment type="subcellular location">
    <subcellularLocation>
        <location evidence="1">Cell membrane</location>
        <topology evidence="1">Multi-pass membrane protein</topology>
    </subcellularLocation>
</comment>
<dbReference type="Pfam" id="PF03160">
    <property type="entry name" value="Calx-beta"/>
    <property type="match status" value="1"/>
</dbReference>
<keyword evidence="8" id="KW-0479">Metal-binding</keyword>
<comment type="catalytic activity">
    <reaction evidence="19">
        <text>Ca(2+)(in) + 3 Na(+)(out) = Ca(2+)(out) + 3 Na(+)(in)</text>
        <dbReference type="Rhea" id="RHEA:69955"/>
        <dbReference type="ChEBI" id="CHEBI:29101"/>
        <dbReference type="ChEBI" id="CHEBI:29108"/>
    </reaction>
</comment>
<dbReference type="eggNOG" id="KOG1306">
    <property type="taxonomic scope" value="Eukaryota"/>
</dbReference>
<evidence type="ECO:0000256" key="12">
    <source>
        <dbReference type="ARBA" id="ARBA00022860"/>
    </source>
</evidence>
<dbReference type="GO" id="GO:0098703">
    <property type="term" value="P:calcium ion import across plasma membrane"/>
    <property type="evidence" value="ECO:0007669"/>
    <property type="project" value="TreeGrafter"/>
</dbReference>
<evidence type="ECO:0000256" key="8">
    <source>
        <dbReference type="ARBA" id="ARBA00022723"/>
    </source>
</evidence>
<comment type="similarity">
    <text evidence="2">Belongs to the Ca(2+):cation antiporter (CaCA) (TC 2.A.19) family. SLC8 subfamily.</text>
</comment>
<evidence type="ECO:0000313" key="23">
    <source>
        <dbReference type="EMBL" id="ELW71164.1"/>
    </source>
</evidence>
<dbReference type="Pfam" id="PF01699">
    <property type="entry name" value="Na_Ca_ex"/>
    <property type="match status" value="2"/>
</dbReference>
<keyword evidence="6" id="KW-0109">Calcium transport</keyword>
<feature type="transmembrane region" description="Helical" evidence="21">
    <location>
        <begin position="604"/>
        <end position="624"/>
    </location>
</feature>
<dbReference type="EMBL" id="KB320473">
    <property type="protein sequence ID" value="ELW71164.1"/>
    <property type="molecule type" value="Genomic_DNA"/>
</dbReference>
<dbReference type="InterPro" id="IPR004837">
    <property type="entry name" value="NaCa_Exmemb"/>
</dbReference>
<dbReference type="InParanoid" id="L9L933"/>
<dbReference type="InterPro" id="IPR028994">
    <property type="entry name" value="Integrin_alpha_N"/>
</dbReference>
<keyword evidence="14" id="KW-0915">Sodium</keyword>
<evidence type="ECO:0000256" key="16">
    <source>
        <dbReference type="ARBA" id="ARBA00023136"/>
    </source>
</evidence>
<name>L9L933_TUPCH</name>
<organism evidence="23 24">
    <name type="scientific">Tupaia chinensis</name>
    <name type="common">Chinese tree shrew</name>
    <name type="synonym">Tupaia belangeri chinensis</name>
    <dbReference type="NCBI Taxonomy" id="246437"/>
    <lineage>
        <taxon>Eukaryota</taxon>
        <taxon>Metazoa</taxon>
        <taxon>Chordata</taxon>
        <taxon>Craniata</taxon>
        <taxon>Vertebrata</taxon>
        <taxon>Euteleostomi</taxon>
        <taxon>Mammalia</taxon>
        <taxon>Eutheria</taxon>
        <taxon>Euarchontoglires</taxon>
        <taxon>Scandentia</taxon>
        <taxon>Tupaiidae</taxon>
        <taxon>Tupaia</taxon>
    </lineage>
</organism>
<feature type="transmembrane region" description="Helical" evidence="21">
    <location>
        <begin position="1201"/>
        <end position="1221"/>
    </location>
</feature>
<dbReference type="GO" id="GO:0098794">
    <property type="term" value="C:postsynapse"/>
    <property type="evidence" value="ECO:0007669"/>
    <property type="project" value="TreeGrafter"/>
</dbReference>
<keyword evidence="10" id="KW-0677">Repeat</keyword>
<evidence type="ECO:0000256" key="13">
    <source>
        <dbReference type="ARBA" id="ARBA00022989"/>
    </source>
</evidence>
<keyword evidence="3" id="KW-0813">Transport</keyword>